<evidence type="ECO:0000256" key="12">
    <source>
        <dbReference type="ARBA" id="ARBA00022884"/>
    </source>
</evidence>
<dbReference type="PROSITE" id="PS50158">
    <property type="entry name" value="ZF_CCHC"/>
    <property type="match status" value="1"/>
</dbReference>
<dbReference type="Pfam" id="PF08284">
    <property type="entry name" value="RVP_2"/>
    <property type="match status" value="1"/>
</dbReference>
<keyword evidence="14" id="KW-0695">RNA-directed DNA polymerase</keyword>
<keyword evidence="4" id="KW-0808">Transferase</keyword>
<dbReference type="PROSITE" id="PS00598">
    <property type="entry name" value="CHROMO_1"/>
    <property type="match status" value="1"/>
</dbReference>
<dbReference type="InterPro" id="IPR000477">
    <property type="entry name" value="RT_dom"/>
</dbReference>
<dbReference type="PANTHER" id="PTHR37984:SF5">
    <property type="entry name" value="PROTEIN NYNRIN-LIKE"/>
    <property type="match status" value="1"/>
</dbReference>
<dbReference type="GO" id="GO:0005634">
    <property type="term" value="C:nucleus"/>
    <property type="evidence" value="ECO:0007669"/>
    <property type="project" value="UniProtKB-SubCell"/>
</dbReference>
<dbReference type="InterPro" id="IPR023779">
    <property type="entry name" value="Chromodomain_CS"/>
</dbReference>
<reference evidence="26 27" key="1">
    <citation type="journal article" date="2013" name="J. Biotechnol.">
        <title>Establishment and interpretation of the genome sequence of the phytopathogenic fungus Rhizoctonia solani AG1-IB isolate 7/3/14.</title>
        <authorList>
            <person name="Wibberg D.W."/>
            <person name="Jelonek L.J."/>
            <person name="Rupp O.R."/>
            <person name="Hennig M.H."/>
            <person name="Eikmeyer F.E."/>
            <person name="Goesmann A.G."/>
            <person name="Hartmann A.H."/>
            <person name="Borriss R.B."/>
            <person name="Grosch R.G."/>
            <person name="Puehler A.P."/>
            <person name="Schlueter A.S."/>
        </authorList>
    </citation>
    <scope>NUCLEOTIDE SEQUENCE [LARGE SCALE GENOMIC DNA]</scope>
    <source>
        <strain evidence="27">AG1-IB / isolate 7/3/14</strain>
    </source>
</reference>
<dbReference type="FunFam" id="3.30.70.270:FF:000020">
    <property type="entry name" value="Transposon Tf2-6 polyprotein-like Protein"/>
    <property type="match status" value="1"/>
</dbReference>
<keyword evidence="20" id="KW-0863">Zinc-finger</keyword>
<dbReference type="PROSITE" id="PS50878">
    <property type="entry name" value="RT_POL"/>
    <property type="match status" value="1"/>
</dbReference>
<dbReference type="GO" id="GO:0006397">
    <property type="term" value="P:mRNA processing"/>
    <property type="evidence" value="ECO:0007669"/>
    <property type="project" value="UniProtKB-KW"/>
</dbReference>
<evidence type="ECO:0000256" key="14">
    <source>
        <dbReference type="ARBA" id="ARBA00022918"/>
    </source>
</evidence>
<keyword evidence="3" id="KW-0645">Protease</keyword>
<dbReference type="Gene3D" id="3.30.70.270">
    <property type="match status" value="2"/>
</dbReference>
<dbReference type="GO" id="GO:0003964">
    <property type="term" value="F:RNA-directed DNA polymerase activity"/>
    <property type="evidence" value="ECO:0007669"/>
    <property type="project" value="UniProtKB-KW"/>
</dbReference>
<dbReference type="Pfam" id="PF24626">
    <property type="entry name" value="SH3_Tf2-1"/>
    <property type="match status" value="1"/>
</dbReference>
<dbReference type="Gene3D" id="2.40.70.10">
    <property type="entry name" value="Acid Proteases"/>
    <property type="match status" value="1"/>
</dbReference>
<dbReference type="SUPFAM" id="SSF57756">
    <property type="entry name" value="Retrovirus zinc finger-like domains"/>
    <property type="match status" value="1"/>
</dbReference>
<dbReference type="CDD" id="cd09274">
    <property type="entry name" value="RNase_HI_RT_Ty3"/>
    <property type="match status" value="1"/>
</dbReference>
<evidence type="ECO:0000256" key="18">
    <source>
        <dbReference type="ARBA" id="ARBA00023242"/>
    </source>
</evidence>
<dbReference type="InterPro" id="IPR043502">
    <property type="entry name" value="DNA/RNA_pol_sf"/>
</dbReference>
<keyword evidence="10" id="KW-0378">Hydrolase</keyword>
<dbReference type="Pfam" id="PF03732">
    <property type="entry name" value="Retrotrans_gag"/>
    <property type="match status" value="1"/>
</dbReference>
<dbReference type="GO" id="GO:0008270">
    <property type="term" value="F:zinc ion binding"/>
    <property type="evidence" value="ECO:0007669"/>
    <property type="project" value="UniProtKB-KW"/>
</dbReference>
<dbReference type="Gene3D" id="3.10.10.10">
    <property type="entry name" value="HIV Type 1 Reverse Transcriptase, subunit A, domain 1"/>
    <property type="match status" value="1"/>
</dbReference>
<evidence type="ECO:0000256" key="21">
    <source>
        <dbReference type="SAM" id="MobiDB-lite"/>
    </source>
</evidence>
<evidence type="ECO:0000313" key="27">
    <source>
        <dbReference type="Proteomes" id="UP000012065"/>
    </source>
</evidence>
<dbReference type="GO" id="GO:0004519">
    <property type="term" value="F:endonuclease activity"/>
    <property type="evidence" value="ECO:0007669"/>
    <property type="project" value="UniProtKB-KW"/>
</dbReference>
<dbReference type="CDD" id="cd00303">
    <property type="entry name" value="retropepsin_like"/>
    <property type="match status" value="1"/>
</dbReference>
<evidence type="ECO:0000259" key="22">
    <source>
        <dbReference type="PROSITE" id="PS50013"/>
    </source>
</evidence>
<dbReference type="GO" id="GO:0003887">
    <property type="term" value="F:DNA-directed DNA polymerase activity"/>
    <property type="evidence" value="ECO:0007669"/>
    <property type="project" value="UniProtKB-KW"/>
</dbReference>
<evidence type="ECO:0000256" key="7">
    <source>
        <dbReference type="ARBA" id="ARBA00022723"/>
    </source>
</evidence>
<dbReference type="HOGENOM" id="CLU_000384_38_3_1"/>
<dbReference type="InterPro" id="IPR016197">
    <property type="entry name" value="Chromo-like_dom_sf"/>
</dbReference>
<dbReference type="Gene3D" id="1.10.340.70">
    <property type="match status" value="1"/>
</dbReference>
<evidence type="ECO:0000256" key="3">
    <source>
        <dbReference type="ARBA" id="ARBA00022670"/>
    </source>
</evidence>
<dbReference type="SUPFAM" id="SSF50630">
    <property type="entry name" value="Acid proteases"/>
    <property type="match status" value="1"/>
</dbReference>
<evidence type="ECO:0000259" key="24">
    <source>
        <dbReference type="PROSITE" id="PS50878"/>
    </source>
</evidence>
<proteinExistence type="predicted"/>
<accession>M5CHC0</accession>
<evidence type="ECO:0000256" key="9">
    <source>
        <dbReference type="ARBA" id="ARBA00022759"/>
    </source>
</evidence>
<feature type="compositionally biased region" description="Polar residues" evidence="21">
    <location>
        <begin position="90"/>
        <end position="111"/>
    </location>
</feature>
<evidence type="ECO:0000256" key="16">
    <source>
        <dbReference type="ARBA" id="ARBA00023125"/>
    </source>
</evidence>
<dbReference type="SUPFAM" id="SSF53098">
    <property type="entry name" value="Ribonuclease H-like"/>
    <property type="match status" value="1"/>
</dbReference>
<keyword evidence="8" id="KW-0064">Aspartyl protease</keyword>
<dbReference type="CDD" id="cd01647">
    <property type="entry name" value="RT_LTR"/>
    <property type="match status" value="1"/>
</dbReference>
<protein>
    <submittedName>
        <fullName evidence="26">Retrotransposable element Tf2 155 kDa protein type 1</fullName>
    </submittedName>
</protein>
<dbReference type="InterPro" id="IPR000953">
    <property type="entry name" value="Chromo/chromo_shadow_dom"/>
</dbReference>
<feature type="region of interest" description="Disordered" evidence="21">
    <location>
        <begin position="160"/>
        <end position="196"/>
    </location>
</feature>
<dbReference type="InterPro" id="IPR056924">
    <property type="entry name" value="SH3_Tf2-1"/>
</dbReference>
<keyword evidence="18" id="KW-0539">Nucleus</keyword>
<dbReference type="InterPro" id="IPR005162">
    <property type="entry name" value="Retrotrans_gag_dom"/>
</dbReference>
<dbReference type="PROSITE" id="PS50994">
    <property type="entry name" value="INTEGRASE"/>
    <property type="match status" value="1"/>
</dbReference>
<dbReference type="GO" id="GO:0004190">
    <property type="term" value="F:aspartic-type endopeptidase activity"/>
    <property type="evidence" value="ECO:0007669"/>
    <property type="project" value="UniProtKB-KW"/>
</dbReference>
<evidence type="ECO:0000313" key="26">
    <source>
        <dbReference type="EMBL" id="CCO37602.1"/>
    </source>
</evidence>
<dbReference type="SMART" id="SM00298">
    <property type="entry name" value="CHROMO"/>
    <property type="match status" value="1"/>
</dbReference>
<dbReference type="EMBL" id="CAOJ01017331">
    <property type="protein sequence ID" value="CCO37602.1"/>
    <property type="molecule type" value="Genomic_DNA"/>
</dbReference>
<name>M5CHC0_THACB</name>
<dbReference type="GO" id="GO:0006338">
    <property type="term" value="P:chromatin remodeling"/>
    <property type="evidence" value="ECO:0007669"/>
    <property type="project" value="UniProtKB-ARBA"/>
</dbReference>
<dbReference type="InterPro" id="IPR001584">
    <property type="entry name" value="Integrase_cat-core"/>
</dbReference>
<dbReference type="Pfam" id="PF17919">
    <property type="entry name" value="RT_RNaseH_2"/>
    <property type="match status" value="1"/>
</dbReference>
<dbReference type="GO" id="GO:0006310">
    <property type="term" value="P:DNA recombination"/>
    <property type="evidence" value="ECO:0007669"/>
    <property type="project" value="UniProtKB-KW"/>
</dbReference>
<dbReference type="InterPro" id="IPR023780">
    <property type="entry name" value="Chromo_domain"/>
</dbReference>
<dbReference type="GO" id="GO:0003723">
    <property type="term" value="F:RNA binding"/>
    <property type="evidence" value="ECO:0007669"/>
    <property type="project" value="UniProtKB-KW"/>
</dbReference>
<evidence type="ECO:0000256" key="15">
    <source>
        <dbReference type="ARBA" id="ARBA00022932"/>
    </source>
</evidence>
<evidence type="ECO:0000256" key="17">
    <source>
        <dbReference type="ARBA" id="ARBA00023172"/>
    </source>
</evidence>
<dbReference type="InterPro" id="IPR043128">
    <property type="entry name" value="Rev_trsase/Diguanyl_cyclase"/>
</dbReference>
<evidence type="ECO:0000256" key="5">
    <source>
        <dbReference type="ARBA" id="ARBA00022695"/>
    </source>
</evidence>
<dbReference type="InterPro" id="IPR012337">
    <property type="entry name" value="RNaseH-like_sf"/>
</dbReference>
<evidence type="ECO:0000256" key="4">
    <source>
        <dbReference type="ARBA" id="ARBA00022679"/>
    </source>
</evidence>
<keyword evidence="17" id="KW-0233">DNA recombination</keyword>
<dbReference type="Pfam" id="PF00665">
    <property type="entry name" value="rve"/>
    <property type="match status" value="1"/>
</dbReference>
<evidence type="ECO:0000256" key="11">
    <source>
        <dbReference type="ARBA" id="ARBA00022842"/>
    </source>
</evidence>
<feature type="domain" description="Chromo" evidence="22">
    <location>
        <begin position="1506"/>
        <end position="1555"/>
    </location>
</feature>
<evidence type="ECO:0000259" key="25">
    <source>
        <dbReference type="PROSITE" id="PS50994"/>
    </source>
</evidence>
<dbReference type="InterPro" id="IPR021109">
    <property type="entry name" value="Peptidase_aspartic_dom_sf"/>
</dbReference>
<dbReference type="GO" id="GO:0003677">
    <property type="term" value="F:DNA binding"/>
    <property type="evidence" value="ECO:0007669"/>
    <property type="project" value="UniProtKB-KW"/>
</dbReference>
<feature type="region of interest" description="Disordered" evidence="21">
    <location>
        <begin position="354"/>
        <end position="402"/>
    </location>
</feature>
<dbReference type="Gene3D" id="2.40.50.40">
    <property type="match status" value="1"/>
</dbReference>
<keyword evidence="9" id="KW-0255">Endonuclease</keyword>
<keyword evidence="20" id="KW-0862">Zinc</keyword>
<feature type="domain" description="Reverse transcriptase" evidence="24">
    <location>
        <begin position="658"/>
        <end position="837"/>
    </location>
</feature>
<feature type="region of interest" description="Disordered" evidence="21">
    <location>
        <begin position="84"/>
        <end position="118"/>
    </location>
</feature>
<keyword evidence="13" id="KW-0229">DNA integration</keyword>
<sequence>MATTSRPSSALGQHIDQGIPTPAGTAPHQGPATLDEIRDLLHFFGDAISELTRRMSRNEETTQEVRTMVENISQQVDGIATKVNEPRTPEQANPVQQVDETPRAATSTTGKKVTIAPPADPIRPWYRVNTPGTDDGGFSLFDAPDVKPLIPAPTPRATSLGASAIPIGPIGRSPSRTPGGSLKPIKVKAPEPFKGGNGTEAKQWLARMNGWLRLSATQFNSEEDIVTFLLVNMEGTASAWALPHLANMGSNRATITTAMEFDTAFSRAFFDPDEQRAAERKITNLVQTTTTAAYATEFRTLLMSLDWNDAALRAQFYKGLHWHVKQQLAQKEDQPRDLEALIAAATRIDNVRRELEVSRPPRENRPKPVATTTTSRPVNTGTPRIDSERLKNDPNYVSEAERQRRRDEKLCIKCGKAGHRFAECRTGWKGPDKGKESAKVAEEQPEKDIEFVCLSNAKISPLFEIDIHTKNQAAIPTLIDSGASSNFISPTTVEKLRIPTITLDTPRTVTMLDGSNPTTGKIWKKVALEFSYDNRTMIHEFLVSPIGQHSAILGIKWLEKEQPEIDWSQRQLSFPIPQSTFANIAQEEEADDNPLEGIPAQYHEFAKVFGEEEFNKLPPHRSYDIEIELTEDGPLNSPLYSMTDAESVTLKQWLEDELKAGKIRPSKSSISSPVMFVPKKDGSRRLVVDYRKLNARSKKNVYPLPRPDDLMSKLRGAKLFTKLDLRWGYNNVRVKEGDEWKTAFRTKYGLFETLVMPFGLSGAPGAFQAMMNEVFQDLLDVTVIIYLDDILIFSQDPAEHEEHVKEVLKRLQEMQLFCKGSKCEFHQTTVEYLGIIVSDKGFSLDKLKIQAVQEWPTPTTVKQVQSFLGFANFVRRFVANFSQIARPLHNLVKKEVKWQWTDKEETAFRELQKAIVNAPVIVHADPSKPYFLETDASGAALGSVLSQRQDDGRLHPIGYLSESFKGAEQNYDTHDKELLAIIRSFEHWRIYLEGTVLPITVFTDHRNLEYWKESRTFNRRHARWHLLLAGFHFQIMYRPGKQSTKPDALSRRADHLDVPPADQSMLPESLFANLALILPEKEIQSRIEKHLDQDESLTEILEFFRHESTAPPSVKRGFKDYEMEAGLLFYQGRILVPDVNELREELLRIYHDSPMAGHPGRQRTLELLSRAYYWPGIRADVYLHVDGCETCQRIRLPKPKLIPAQPLEVPSRPWQHMSYDMITDLPQDGPHNSILVIVDSFTKFVVLVPVSKKLKAPELADIFLNRVWKQYGLPEKTISDRGTVFNNKFLRAVYKRLGIDPHFSSAYHPQSDGQTERVNPTIEHFLRAYASVNQSDWVKWLPMTEFAYNNAVHSATGRSPFMALYGWQPTLTPSNVETNVPEANELADSITKQWEEVASALRQSKSRLTEGSTTEVPIQFEVGEEAWLDARNVNLKTKSDKLTERRLGPFKVTEKISDRAYRLELPKTMRIHDVFYVGLLSKVKRNELQAWENRPPPITVDGEEEYEVEGIMDSRETKGKWEYLIKWKGYGPEESTWEPKANLKNAAKHLKKYEKILRQKSLDAAKGL</sequence>
<dbReference type="InterPro" id="IPR041577">
    <property type="entry name" value="RT_RNaseH_2"/>
</dbReference>
<evidence type="ECO:0000256" key="20">
    <source>
        <dbReference type="PROSITE-ProRule" id="PRU00047"/>
    </source>
</evidence>
<feature type="region of interest" description="Disordered" evidence="21">
    <location>
        <begin position="1"/>
        <end position="31"/>
    </location>
</feature>
<dbReference type="PANTHER" id="PTHR37984">
    <property type="entry name" value="PROTEIN CBG26694"/>
    <property type="match status" value="1"/>
</dbReference>
<dbReference type="FunFam" id="3.10.20.370:FF:000001">
    <property type="entry name" value="Retrovirus-related Pol polyprotein from transposon 17.6-like protein"/>
    <property type="match status" value="1"/>
</dbReference>
<keyword evidence="5" id="KW-0548">Nucleotidyltransferase</keyword>
<comment type="subcellular location">
    <subcellularLocation>
        <location evidence="1">Nucleus</location>
    </subcellularLocation>
</comment>
<evidence type="ECO:0000256" key="8">
    <source>
        <dbReference type="ARBA" id="ARBA00022750"/>
    </source>
</evidence>
<evidence type="ECO:0000259" key="23">
    <source>
        <dbReference type="PROSITE" id="PS50158"/>
    </source>
</evidence>
<dbReference type="Proteomes" id="UP000012065">
    <property type="component" value="Unassembled WGS sequence"/>
</dbReference>
<dbReference type="Gene3D" id="3.30.420.10">
    <property type="entry name" value="Ribonuclease H-like superfamily/Ribonuclease H"/>
    <property type="match status" value="1"/>
</dbReference>
<keyword evidence="6" id="KW-0540">Nuclease</keyword>
<evidence type="ECO:0000256" key="10">
    <source>
        <dbReference type="ARBA" id="ARBA00022801"/>
    </source>
</evidence>
<organism evidence="26 27">
    <name type="scientific">Thanatephorus cucumeris (strain AG1-IB / isolate 7/3/14)</name>
    <name type="common">Lettuce bottom rot fungus</name>
    <name type="synonym">Rhizoctonia solani</name>
    <dbReference type="NCBI Taxonomy" id="1108050"/>
    <lineage>
        <taxon>Eukaryota</taxon>
        <taxon>Fungi</taxon>
        <taxon>Dikarya</taxon>
        <taxon>Basidiomycota</taxon>
        <taxon>Agaricomycotina</taxon>
        <taxon>Agaricomycetes</taxon>
        <taxon>Cantharellales</taxon>
        <taxon>Ceratobasidiaceae</taxon>
        <taxon>Rhizoctonia</taxon>
        <taxon>Rhizoctonia solani AG-1</taxon>
    </lineage>
</organism>
<dbReference type="SUPFAM" id="SSF56672">
    <property type="entry name" value="DNA/RNA polymerases"/>
    <property type="match status" value="1"/>
</dbReference>
<evidence type="ECO:0000256" key="19">
    <source>
        <dbReference type="ARBA" id="ARBA00023268"/>
    </source>
</evidence>
<feature type="domain" description="CCHC-type" evidence="23">
    <location>
        <begin position="411"/>
        <end position="425"/>
    </location>
</feature>
<dbReference type="InterPro" id="IPR036875">
    <property type="entry name" value="Znf_CCHC_sf"/>
</dbReference>
<feature type="compositionally biased region" description="Basic and acidic residues" evidence="21">
    <location>
        <begin position="354"/>
        <end position="366"/>
    </location>
</feature>
<comment type="caution">
    <text evidence="26">The sequence shown here is derived from an EMBL/GenBank/DDBJ whole genome shotgun (WGS) entry which is preliminary data.</text>
</comment>
<feature type="domain" description="Integrase catalytic" evidence="25">
    <location>
        <begin position="1209"/>
        <end position="1368"/>
    </location>
</feature>
<dbReference type="Pfam" id="PF00078">
    <property type="entry name" value="RVT_1"/>
    <property type="match status" value="1"/>
</dbReference>
<dbReference type="GO" id="GO:0006508">
    <property type="term" value="P:proteolysis"/>
    <property type="evidence" value="ECO:0007669"/>
    <property type="project" value="UniProtKB-KW"/>
</dbReference>
<dbReference type="InterPro" id="IPR036397">
    <property type="entry name" value="RNaseH_sf"/>
</dbReference>
<dbReference type="InterPro" id="IPR001878">
    <property type="entry name" value="Znf_CCHC"/>
</dbReference>
<dbReference type="FunFam" id="3.30.420.10:FF:000032">
    <property type="entry name" value="Retrovirus-related Pol polyprotein from transposon 297-like Protein"/>
    <property type="match status" value="1"/>
</dbReference>
<keyword evidence="11" id="KW-0460">Magnesium</keyword>
<keyword evidence="2" id="KW-0507">mRNA processing</keyword>
<keyword evidence="16" id="KW-0238">DNA-binding</keyword>
<dbReference type="SUPFAM" id="SSF54160">
    <property type="entry name" value="Chromo domain-like"/>
    <property type="match status" value="1"/>
</dbReference>
<gene>
    <name evidence="26" type="ORF">BN14_11758</name>
</gene>
<dbReference type="GO" id="GO:0015074">
    <property type="term" value="P:DNA integration"/>
    <property type="evidence" value="ECO:0007669"/>
    <property type="project" value="UniProtKB-KW"/>
</dbReference>
<dbReference type="PROSITE" id="PS50013">
    <property type="entry name" value="CHROMO_2"/>
    <property type="match status" value="1"/>
</dbReference>
<feature type="compositionally biased region" description="Polar residues" evidence="21">
    <location>
        <begin position="1"/>
        <end position="11"/>
    </location>
</feature>
<dbReference type="Gene3D" id="3.10.20.370">
    <property type="match status" value="1"/>
</dbReference>
<keyword evidence="12" id="KW-0694">RNA-binding</keyword>
<dbReference type="Pfam" id="PF17921">
    <property type="entry name" value="Integrase_H2C2"/>
    <property type="match status" value="1"/>
</dbReference>
<evidence type="ECO:0000256" key="2">
    <source>
        <dbReference type="ARBA" id="ARBA00022664"/>
    </source>
</evidence>
<dbReference type="Pfam" id="PF00385">
    <property type="entry name" value="Chromo"/>
    <property type="match status" value="1"/>
</dbReference>
<keyword evidence="15" id="KW-0239">DNA-directed DNA polymerase</keyword>
<dbReference type="FunFam" id="1.10.340.70:FF:000001">
    <property type="entry name" value="Retrovirus-related Pol polyprotein from transposon gypsy-like Protein"/>
    <property type="match status" value="1"/>
</dbReference>
<keyword evidence="7" id="KW-0479">Metal-binding</keyword>
<feature type="compositionally biased region" description="Polar residues" evidence="21">
    <location>
        <begin position="370"/>
        <end position="382"/>
    </location>
</feature>
<evidence type="ECO:0000256" key="6">
    <source>
        <dbReference type="ARBA" id="ARBA00022722"/>
    </source>
</evidence>
<dbReference type="InterPro" id="IPR050951">
    <property type="entry name" value="Retrovirus_Pol_polyprotein"/>
</dbReference>
<evidence type="ECO:0000256" key="1">
    <source>
        <dbReference type="ARBA" id="ARBA00004123"/>
    </source>
</evidence>
<dbReference type="InterPro" id="IPR041588">
    <property type="entry name" value="Integrase_H2C2"/>
</dbReference>
<keyword evidence="19" id="KW-0511">Multifunctional enzyme</keyword>
<evidence type="ECO:0000256" key="13">
    <source>
        <dbReference type="ARBA" id="ARBA00022908"/>
    </source>
</evidence>